<reference evidence="1 2" key="1">
    <citation type="submission" date="2024-06" db="EMBL/GenBank/DDBJ databases">
        <title>The Natural Products Discovery Center: Release of the First 8490 Sequenced Strains for Exploring Actinobacteria Biosynthetic Diversity.</title>
        <authorList>
            <person name="Kalkreuter E."/>
            <person name="Kautsar S.A."/>
            <person name="Yang D."/>
            <person name="Bader C.D."/>
            <person name="Teijaro C.N."/>
            <person name="Fluegel L."/>
            <person name="Davis C.M."/>
            <person name="Simpson J.R."/>
            <person name="Lauterbach L."/>
            <person name="Steele A.D."/>
            <person name="Gui C."/>
            <person name="Meng S."/>
            <person name="Li G."/>
            <person name="Viehrig K."/>
            <person name="Ye F."/>
            <person name="Su P."/>
            <person name="Kiefer A.F."/>
            <person name="Nichols A."/>
            <person name="Cepeda A.J."/>
            <person name="Yan W."/>
            <person name="Fan B."/>
            <person name="Jiang Y."/>
            <person name="Adhikari A."/>
            <person name="Zheng C.-J."/>
            <person name="Schuster L."/>
            <person name="Cowan T.M."/>
            <person name="Smanski M.J."/>
            <person name="Chevrette M.G."/>
            <person name="De Carvalho L.P.S."/>
            <person name="Shen B."/>
        </authorList>
    </citation>
    <scope>NUCLEOTIDE SEQUENCE [LARGE SCALE GENOMIC DNA]</scope>
    <source>
        <strain evidence="1 2">NPDC049574</strain>
    </source>
</reference>
<organism evidence="1 2">
    <name type="scientific">Nonomuraea bangladeshensis</name>
    <dbReference type="NCBI Taxonomy" id="404385"/>
    <lineage>
        <taxon>Bacteria</taxon>
        <taxon>Bacillati</taxon>
        <taxon>Actinomycetota</taxon>
        <taxon>Actinomycetes</taxon>
        <taxon>Streptosporangiales</taxon>
        <taxon>Streptosporangiaceae</taxon>
        <taxon>Nonomuraea</taxon>
    </lineage>
</organism>
<proteinExistence type="predicted"/>
<dbReference type="RefSeq" id="WP_364450868.1">
    <property type="nucleotide sequence ID" value="NZ_JBFARM010000005.1"/>
</dbReference>
<dbReference type="Proteomes" id="UP001552427">
    <property type="component" value="Unassembled WGS sequence"/>
</dbReference>
<evidence type="ECO:0000313" key="2">
    <source>
        <dbReference type="Proteomes" id="UP001552427"/>
    </source>
</evidence>
<accession>A0ABV3H4F7</accession>
<name>A0ABV3H4F7_9ACTN</name>
<keyword evidence="2" id="KW-1185">Reference proteome</keyword>
<gene>
    <name evidence="1" type="ORF">AB0K40_18065</name>
</gene>
<dbReference type="EMBL" id="JBFARM010000005">
    <property type="protein sequence ID" value="MEV4287415.1"/>
    <property type="molecule type" value="Genomic_DNA"/>
</dbReference>
<sequence length="81" mass="8513">MAHLDHTGPGHGDATLALTEVNEDGSMLFQSWGICSCGLQQMREKLGPPRMESYATAEQVLATGLAVMDVPGVTRIGEGLG</sequence>
<evidence type="ECO:0000313" key="1">
    <source>
        <dbReference type="EMBL" id="MEV4287415.1"/>
    </source>
</evidence>
<comment type="caution">
    <text evidence="1">The sequence shown here is derived from an EMBL/GenBank/DDBJ whole genome shotgun (WGS) entry which is preliminary data.</text>
</comment>
<protein>
    <submittedName>
        <fullName evidence="1">Uncharacterized protein</fullName>
    </submittedName>
</protein>